<dbReference type="Pfam" id="PF00867">
    <property type="entry name" value="XPG_I"/>
    <property type="match status" value="1"/>
</dbReference>
<accession>A0AAW1PE26</accession>
<dbReference type="SUPFAM" id="SSF47807">
    <property type="entry name" value="5' to 3' exonuclease, C-terminal subdomain"/>
    <property type="match status" value="1"/>
</dbReference>
<keyword evidence="5" id="KW-0479">Metal-binding</keyword>
<evidence type="ECO:0000256" key="13">
    <source>
        <dbReference type="SAM" id="MobiDB-lite"/>
    </source>
</evidence>
<evidence type="ECO:0008006" key="18">
    <source>
        <dbReference type="Google" id="ProtNLM"/>
    </source>
</evidence>
<protein>
    <recommendedName>
        <fullName evidence="18">DNA repair protein UVH3</fullName>
    </recommendedName>
</protein>
<dbReference type="SMART" id="SM00485">
    <property type="entry name" value="XPGN"/>
    <property type="match status" value="1"/>
</dbReference>
<feature type="region of interest" description="Disordered" evidence="13">
    <location>
        <begin position="348"/>
        <end position="654"/>
    </location>
</feature>
<feature type="compositionally biased region" description="Low complexity" evidence="13">
    <location>
        <begin position="642"/>
        <end position="654"/>
    </location>
</feature>
<evidence type="ECO:0000313" key="17">
    <source>
        <dbReference type="Proteomes" id="UP001465755"/>
    </source>
</evidence>
<feature type="domain" description="XPG-I" evidence="14">
    <location>
        <begin position="699"/>
        <end position="768"/>
    </location>
</feature>
<feature type="region of interest" description="Disordered" evidence="13">
    <location>
        <begin position="300"/>
        <end position="326"/>
    </location>
</feature>
<evidence type="ECO:0000256" key="10">
    <source>
        <dbReference type="ARBA" id="ARBA00023204"/>
    </source>
</evidence>
<keyword evidence="17" id="KW-1185">Reference proteome</keyword>
<evidence type="ECO:0000259" key="14">
    <source>
        <dbReference type="SMART" id="SM00484"/>
    </source>
</evidence>
<sequence>MGVQGLWVLLEPVGRRVNIEALTNKRLAVDASIWLHQFLKAMRDEKGEVLKNAHLLGFFRRICRLLFHRVRPVFVFDGATPALKRRTTIARRRQREQQTANLRKTAEKLLLAQLKRHALNHLSAQPTDAQISQHLRQHPEAVDATAQRLVEDDEAAAAVAAAPSASTAGDELLAAQLNASGDYGDASDQEVKMLADLPPEAADQLDPAVLSTLPPSLQLELMGKLRESKTYRNREEFASRTGNPLGFSTFQMQQYLDTSAVRRKMDRLKDEMNAKAMAGKGGVQAHRIAAQPDREYILTKDDAGKDGPQEPGSARKGSQSASGEVPVELSLSLPAGTSVDDLFKAPSAEAAAADSAGDDEDWEDVEGSELQLPQKGSSGGSAGLGKVPQDWRERMKQQQKYWSTSHGFQFGRKLADWGKKDGREQLPSGSLEAGGSGSMPQRGDFEEDEQLQEAIRLSLQHSGSAGAAKGNGGISIDIDDEDEDDIPEPIPEIVEKGKAPMQGAATPSAARPPLHSSRSKPQALPPSGAQAAASIADSTNAEEQSLQMPSASEHSDIEEEDEPEVVRMDAEAQPSQQPSASAAEELPEATSTADDGNDRQNGAQEDSFKDDKQLPAGPSGESGQEQVPPHIPVPVVSKQDQAPRPAAIPAPSISSFDMEGELASLENETKALQSQHRKQAGSIDTPTAEMFGECQELLQMFGLPYIIAPMEAEAQCAWLNDNGLVDGVVTDDNDVFLFGGRHVYRHIFEDKRYVEEYRVEDVEGELGLDRNALIRMALLLGSDYTEGVPGVGIVNALEIVRAFPTDEDLRSFRDWVNIPDAEALAAAQGKAKEPAKEGDEQDQGKEFKRKHRSARRGWQMPDGFPNSVIVEAYTTPRVDESKEKFTHARPDLQLLRTFCRDKFGWTPDKVDQLLLPVLKAYEERQTQLTMDAFLTFSQRFAKVKSSRLQKALAQGKGAAGKRNIEALSLAGEGSEATPKPKKPRKQRQSKKAKAQAEAEAEAEAQLAEPKDSETLSQEEQLQQGTGVFSPGSGSADDAGWDFDADETATAAEKPARGKGSRGGRKKASQGTDSIVIHCLSISANSLLH</sequence>
<comment type="subcellular location">
    <subcellularLocation>
        <location evidence="2">Nucleus</location>
    </subcellularLocation>
</comment>
<dbReference type="InterPro" id="IPR003903">
    <property type="entry name" value="UIM_dom"/>
</dbReference>
<dbReference type="GO" id="GO:0046872">
    <property type="term" value="F:metal ion binding"/>
    <property type="evidence" value="ECO:0007669"/>
    <property type="project" value="UniProtKB-KW"/>
</dbReference>
<dbReference type="PROSITE" id="PS00841">
    <property type="entry name" value="XPG_1"/>
    <property type="match status" value="1"/>
</dbReference>
<evidence type="ECO:0000256" key="1">
    <source>
        <dbReference type="ARBA" id="ARBA00001946"/>
    </source>
</evidence>
<feature type="region of interest" description="Disordered" evidence="13">
    <location>
        <begin position="969"/>
        <end position="1074"/>
    </location>
</feature>
<dbReference type="Gene3D" id="1.10.150.20">
    <property type="entry name" value="5' to 3' exonuclease, C-terminal subdomain"/>
    <property type="match status" value="1"/>
</dbReference>
<keyword evidence="7" id="KW-0227">DNA damage</keyword>
<dbReference type="PANTHER" id="PTHR16171">
    <property type="entry name" value="DNA REPAIR PROTEIN COMPLEMENTING XP-G CELLS-RELATED"/>
    <property type="match status" value="1"/>
</dbReference>
<dbReference type="GO" id="GO:0003697">
    <property type="term" value="F:single-stranded DNA binding"/>
    <property type="evidence" value="ECO:0007669"/>
    <property type="project" value="InterPro"/>
</dbReference>
<dbReference type="GO" id="GO:0005634">
    <property type="term" value="C:nucleus"/>
    <property type="evidence" value="ECO:0007669"/>
    <property type="project" value="UniProtKB-SubCell"/>
</dbReference>
<dbReference type="InterPro" id="IPR019974">
    <property type="entry name" value="XPG_CS"/>
</dbReference>
<evidence type="ECO:0000259" key="15">
    <source>
        <dbReference type="SMART" id="SM00485"/>
    </source>
</evidence>
<evidence type="ECO:0000256" key="9">
    <source>
        <dbReference type="ARBA" id="ARBA00022842"/>
    </source>
</evidence>
<feature type="compositionally biased region" description="Acidic residues" evidence="13">
    <location>
        <begin position="477"/>
        <end position="487"/>
    </location>
</feature>
<keyword evidence="11" id="KW-0539">Nucleus</keyword>
<feature type="compositionally biased region" description="Low complexity" evidence="13">
    <location>
        <begin position="1014"/>
        <end position="1026"/>
    </location>
</feature>
<dbReference type="SMART" id="SM00279">
    <property type="entry name" value="HhH2"/>
    <property type="match status" value="1"/>
</dbReference>
<keyword evidence="6" id="KW-0255">Endonuclease</keyword>
<dbReference type="CDD" id="cd09904">
    <property type="entry name" value="H3TH_XPG"/>
    <property type="match status" value="1"/>
</dbReference>
<dbReference type="Proteomes" id="UP001465755">
    <property type="component" value="Unassembled WGS sequence"/>
</dbReference>
<dbReference type="Pfam" id="PF00752">
    <property type="entry name" value="XPG_N"/>
    <property type="match status" value="1"/>
</dbReference>
<keyword evidence="10" id="KW-0234">DNA repair</keyword>
<keyword evidence="8" id="KW-0378">Hydrolase</keyword>
<dbReference type="GO" id="GO:0048256">
    <property type="term" value="F:flap endonuclease activity"/>
    <property type="evidence" value="ECO:0007669"/>
    <property type="project" value="UniProtKB-ARBA"/>
</dbReference>
<dbReference type="SMART" id="SM00484">
    <property type="entry name" value="XPGI"/>
    <property type="match status" value="1"/>
</dbReference>
<feature type="compositionally biased region" description="Basic residues" evidence="13">
    <location>
        <begin position="979"/>
        <end position="993"/>
    </location>
</feature>
<proteinExistence type="inferred from homology"/>
<dbReference type="Gene3D" id="3.40.50.1010">
    <property type="entry name" value="5'-nuclease"/>
    <property type="match status" value="2"/>
</dbReference>
<dbReference type="InterPro" id="IPR006086">
    <property type="entry name" value="XPG-I_dom"/>
</dbReference>
<dbReference type="PRINTS" id="PR00853">
    <property type="entry name" value="XPGRADSUPER"/>
</dbReference>
<dbReference type="PRINTS" id="PR00066">
    <property type="entry name" value="XRODRMPGMNTG"/>
</dbReference>
<gene>
    <name evidence="16" type="ORF">WJX73_007536</name>
</gene>
<dbReference type="InterPro" id="IPR006085">
    <property type="entry name" value="XPG_DNA_repair_N"/>
</dbReference>
<evidence type="ECO:0000256" key="12">
    <source>
        <dbReference type="ARBA" id="ARBA00038112"/>
    </source>
</evidence>
<dbReference type="FunFam" id="1.10.150.20:FF:000030">
    <property type="entry name" value="Flap endonuclease GEN-like 1"/>
    <property type="match status" value="1"/>
</dbReference>
<evidence type="ECO:0000256" key="7">
    <source>
        <dbReference type="ARBA" id="ARBA00022763"/>
    </source>
</evidence>
<comment type="similarity">
    <text evidence="3">Belongs to the XPG/RAD2 endonuclease family. XPG subfamily.</text>
</comment>
<comment type="caution">
    <text evidence="16">The sequence shown here is derived from an EMBL/GenBank/DDBJ whole genome shotgun (WGS) entry which is preliminary data.</text>
</comment>
<dbReference type="InterPro" id="IPR006084">
    <property type="entry name" value="XPG/Rad2"/>
</dbReference>
<dbReference type="EMBL" id="JALJOQ010000036">
    <property type="protein sequence ID" value="KAK9806600.1"/>
    <property type="molecule type" value="Genomic_DNA"/>
</dbReference>
<feature type="compositionally biased region" description="Polar residues" evidence="13">
    <location>
        <begin position="536"/>
        <end position="550"/>
    </location>
</feature>
<reference evidence="16 17" key="1">
    <citation type="journal article" date="2024" name="Nat. Commun.">
        <title>Phylogenomics reveals the evolutionary origins of lichenization in chlorophyte algae.</title>
        <authorList>
            <person name="Puginier C."/>
            <person name="Libourel C."/>
            <person name="Otte J."/>
            <person name="Skaloud P."/>
            <person name="Haon M."/>
            <person name="Grisel S."/>
            <person name="Petersen M."/>
            <person name="Berrin J.G."/>
            <person name="Delaux P.M."/>
            <person name="Dal Grande F."/>
            <person name="Keller J."/>
        </authorList>
    </citation>
    <scope>NUCLEOTIDE SEQUENCE [LARGE SCALE GENOMIC DNA]</scope>
    <source>
        <strain evidence="16 17">SAG 2036</strain>
    </source>
</reference>
<dbReference type="InterPro" id="IPR008918">
    <property type="entry name" value="HhH2"/>
</dbReference>
<evidence type="ECO:0000256" key="8">
    <source>
        <dbReference type="ARBA" id="ARBA00022801"/>
    </source>
</evidence>
<feature type="domain" description="XPG N-terminal" evidence="15">
    <location>
        <begin position="1"/>
        <end position="98"/>
    </location>
</feature>
<comment type="cofactor">
    <cofactor evidence="1">
        <name>Mg(2+)</name>
        <dbReference type="ChEBI" id="CHEBI:18420"/>
    </cofactor>
</comment>
<evidence type="ECO:0000256" key="5">
    <source>
        <dbReference type="ARBA" id="ARBA00022723"/>
    </source>
</evidence>
<dbReference type="CDD" id="cd09868">
    <property type="entry name" value="PIN_XPG_RAD2"/>
    <property type="match status" value="2"/>
</dbReference>
<keyword evidence="9" id="KW-0460">Magnesium</keyword>
<comment type="similarity">
    <text evidence="12">Belongs to the XPG/RAD2 endonuclease family. GEN subfamily.</text>
</comment>
<evidence type="ECO:0000256" key="3">
    <source>
        <dbReference type="ARBA" id="ARBA00005283"/>
    </source>
</evidence>
<evidence type="ECO:0000256" key="6">
    <source>
        <dbReference type="ARBA" id="ARBA00022759"/>
    </source>
</evidence>
<feature type="compositionally biased region" description="Low complexity" evidence="13">
    <location>
        <begin position="571"/>
        <end position="593"/>
    </location>
</feature>
<dbReference type="GO" id="GO:0006289">
    <property type="term" value="P:nucleotide-excision repair"/>
    <property type="evidence" value="ECO:0007669"/>
    <property type="project" value="InterPro"/>
</dbReference>
<feature type="compositionally biased region" description="Basic residues" evidence="13">
    <location>
        <begin position="1056"/>
        <end position="1067"/>
    </location>
</feature>
<dbReference type="AlphaFoldDB" id="A0AAW1PE26"/>
<dbReference type="SUPFAM" id="SSF88723">
    <property type="entry name" value="PIN domain-like"/>
    <property type="match status" value="1"/>
</dbReference>
<dbReference type="InterPro" id="IPR036279">
    <property type="entry name" value="5-3_exonuclease_C_sf"/>
</dbReference>
<dbReference type="PROSITE" id="PS00842">
    <property type="entry name" value="XPG_2"/>
    <property type="match status" value="1"/>
</dbReference>
<feature type="compositionally biased region" description="Basic and acidic residues" evidence="13">
    <location>
        <begin position="413"/>
        <end position="424"/>
    </location>
</feature>
<feature type="compositionally biased region" description="Polar residues" evidence="13">
    <location>
        <begin position="398"/>
        <end position="407"/>
    </location>
</feature>
<evidence type="ECO:0000313" key="16">
    <source>
        <dbReference type="EMBL" id="KAK9806600.1"/>
    </source>
</evidence>
<dbReference type="PANTHER" id="PTHR16171:SF7">
    <property type="entry name" value="DNA REPAIR PROTEIN RAD2"/>
    <property type="match status" value="1"/>
</dbReference>
<name>A0AAW1PE26_9CHLO</name>
<keyword evidence="4" id="KW-0540">Nuclease</keyword>
<organism evidence="16 17">
    <name type="scientific">Symbiochloris irregularis</name>
    <dbReference type="NCBI Taxonomy" id="706552"/>
    <lineage>
        <taxon>Eukaryota</taxon>
        <taxon>Viridiplantae</taxon>
        <taxon>Chlorophyta</taxon>
        <taxon>core chlorophytes</taxon>
        <taxon>Trebouxiophyceae</taxon>
        <taxon>Trebouxiales</taxon>
        <taxon>Trebouxiaceae</taxon>
        <taxon>Symbiochloris</taxon>
    </lineage>
</organism>
<evidence type="ECO:0000256" key="4">
    <source>
        <dbReference type="ARBA" id="ARBA00022722"/>
    </source>
</evidence>
<evidence type="ECO:0000256" key="2">
    <source>
        <dbReference type="ARBA" id="ARBA00004123"/>
    </source>
</evidence>
<feature type="region of interest" description="Disordered" evidence="13">
    <location>
        <begin position="826"/>
        <end position="854"/>
    </location>
</feature>
<evidence type="ECO:0000256" key="11">
    <source>
        <dbReference type="ARBA" id="ARBA00023242"/>
    </source>
</evidence>
<dbReference type="PROSITE" id="PS50330">
    <property type="entry name" value="UIM"/>
    <property type="match status" value="1"/>
</dbReference>
<dbReference type="InterPro" id="IPR029060">
    <property type="entry name" value="PIN-like_dom_sf"/>
</dbReference>
<dbReference type="InterPro" id="IPR001044">
    <property type="entry name" value="XPG/Rad2_eukaryotes"/>
</dbReference>
<feature type="compositionally biased region" description="Basic and acidic residues" evidence="13">
    <location>
        <begin position="830"/>
        <end position="846"/>
    </location>
</feature>
<feature type="compositionally biased region" description="Acidic residues" evidence="13">
    <location>
        <begin position="356"/>
        <end position="367"/>
    </location>
</feature>